<evidence type="ECO:0000313" key="8">
    <source>
        <dbReference type="EMBL" id="EKT56258.1"/>
    </source>
</evidence>
<dbReference type="GO" id="GO:1901678">
    <property type="term" value="P:iron coordination entity transport"/>
    <property type="evidence" value="ECO:0007669"/>
    <property type="project" value="UniProtKB-ARBA"/>
</dbReference>
<dbReference type="Proteomes" id="UP000010290">
    <property type="component" value="Chromosome"/>
</dbReference>
<proteinExistence type="inferred from homology"/>
<comment type="subcellular location">
    <subcellularLocation>
        <location evidence="1">Cell envelope</location>
    </subcellularLocation>
</comment>
<sequence>MRLISFRQLKYYFISALLMITSNVAGAITITDSFGEQHFSKPPERVVVLDWDLLEQLLTLNITPVGATELSSYQQWVVEPPIPAIVEDVGTRAEPNLEKIAALHPDVIIASRSQEDLLPLLKTIAPVVYLPNFGVQDNAGNVAIDHFRTLAQLFDRNELADAFLDNMFQQFAKLRATIENQFPLPPAVAAIRFSSLNTVFLYTENSTLNYVLEQLALKPAISIPARPWGIEQQRINSLQFIDNGYVLYIKPFANENELADSILWQSMPFVKQGHVNSVRPVWNYGGVYSLQLMAEALTESLLQVTKHDHH</sequence>
<dbReference type="HOGENOM" id="CLU_038034_10_0_6"/>
<comment type="similarity">
    <text evidence="2">Belongs to the bacterial solute-binding protein 8 family.</text>
</comment>
<dbReference type="SUPFAM" id="SSF53807">
    <property type="entry name" value="Helical backbone' metal receptor"/>
    <property type="match status" value="1"/>
</dbReference>
<feature type="chain" id="PRO_5003923112" evidence="6">
    <location>
        <begin position="28"/>
        <end position="310"/>
    </location>
</feature>
<dbReference type="PRINTS" id="PR01715">
    <property type="entry name" value="FERRIBNDNGPP"/>
</dbReference>
<dbReference type="OrthoDB" id="9793175at2"/>
<dbReference type="EMBL" id="AKKN01000009">
    <property type="protein sequence ID" value="EKT56258.1"/>
    <property type="molecule type" value="Genomic_DNA"/>
</dbReference>
<dbReference type="PROSITE" id="PS50983">
    <property type="entry name" value="FE_B12_PBP"/>
    <property type="match status" value="1"/>
</dbReference>
<keyword evidence="9" id="KW-1185">Reference proteome</keyword>
<dbReference type="InterPro" id="IPR002491">
    <property type="entry name" value="ABC_transptr_periplasmic_BD"/>
</dbReference>
<name>K8W6L2_9GAMM</name>
<dbReference type="PATRIC" id="fig|1141660.3.peg.1990"/>
<evidence type="ECO:0000256" key="3">
    <source>
        <dbReference type="ARBA" id="ARBA00022448"/>
    </source>
</evidence>
<dbReference type="AlphaFoldDB" id="K8W6L2"/>
<evidence type="ECO:0000256" key="2">
    <source>
        <dbReference type="ARBA" id="ARBA00008814"/>
    </source>
</evidence>
<keyword evidence="4" id="KW-0406">Ion transport</keyword>
<dbReference type="Gene3D" id="3.40.50.1980">
    <property type="entry name" value="Nitrogenase molybdenum iron protein domain"/>
    <property type="match status" value="2"/>
</dbReference>
<protein>
    <submittedName>
        <fullName evidence="8">Ferrichrome-binding protein</fullName>
    </submittedName>
</protein>
<feature type="signal peptide" evidence="6">
    <location>
        <begin position="1"/>
        <end position="27"/>
    </location>
</feature>
<dbReference type="Pfam" id="PF01497">
    <property type="entry name" value="Peripla_BP_2"/>
    <property type="match status" value="1"/>
</dbReference>
<dbReference type="InterPro" id="IPR051313">
    <property type="entry name" value="Bact_iron-sidero_bind"/>
</dbReference>
<evidence type="ECO:0000256" key="6">
    <source>
        <dbReference type="SAM" id="SignalP"/>
    </source>
</evidence>
<gene>
    <name evidence="8" type="ORF">OO7_09972</name>
</gene>
<evidence type="ECO:0000256" key="4">
    <source>
        <dbReference type="ARBA" id="ARBA00022496"/>
    </source>
</evidence>
<keyword evidence="5 6" id="KW-0732">Signal</keyword>
<evidence type="ECO:0000313" key="9">
    <source>
        <dbReference type="Proteomes" id="UP000010290"/>
    </source>
</evidence>
<comment type="caution">
    <text evidence="8">The sequence shown here is derived from an EMBL/GenBank/DDBJ whole genome shotgun (WGS) entry which is preliminary data.</text>
</comment>
<dbReference type="RefSeq" id="WP_008915802.1">
    <property type="nucleotide sequence ID" value="NZ_CM001773.1"/>
</dbReference>
<evidence type="ECO:0000256" key="5">
    <source>
        <dbReference type="ARBA" id="ARBA00022729"/>
    </source>
</evidence>
<accession>K8W6L2</accession>
<dbReference type="GO" id="GO:0030288">
    <property type="term" value="C:outer membrane-bounded periplasmic space"/>
    <property type="evidence" value="ECO:0007669"/>
    <property type="project" value="TreeGrafter"/>
</dbReference>
<keyword evidence="3" id="KW-0813">Transport</keyword>
<dbReference type="PANTHER" id="PTHR30532:SF1">
    <property type="entry name" value="IRON(3+)-HYDROXAMATE-BINDING PROTEIN FHUD"/>
    <property type="match status" value="1"/>
</dbReference>
<organism evidence="8 9">
    <name type="scientific">Providencia sneebia DSM 19967</name>
    <dbReference type="NCBI Taxonomy" id="1141660"/>
    <lineage>
        <taxon>Bacteria</taxon>
        <taxon>Pseudomonadati</taxon>
        <taxon>Pseudomonadota</taxon>
        <taxon>Gammaproteobacteria</taxon>
        <taxon>Enterobacterales</taxon>
        <taxon>Morganellaceae</taxon>
        <taxon>Providencia</taxon>
    </lineage>
</organism>
<feature type="domain" description="Fe/B12 periplasmic-binding" evidence="7">
    <location>
        <begin position="45"/>
        <end position="305"/>
    </location>
</feature>
<keyword evidence="4" id="KW-0408">Iron</keyword>
<dbReference type="PANTHER" id="PTHR30532">
    <property type="entry name" value="IRON III DICITRATE-BINDING PERIPLASMIC PROTEIN"/>
    <property type="match status" value="1"/>
</dbReference>
<dbReference type="CDD" id="cd01146">
    <property type="entry name" value="FhuD"/>
    <property type="match status" value="1"/>
</dbReference>
<evidence type="ECO:0000256" key="1">
    <source>
        <dbReference type="ARBA" id="ARBA00004196"/>
    </source>
</evidence>
<evidence type="ECO:0000259" key="7">
    <source>
        <dbReference type="PROSITE" id="PS50983"/>
    </source>
</evidence>
<keyword evidence="4" id="KW-0410">Iron transport</keyword>
<reference evidence="8 9" key="1">
    <citation type="journal article" date="2012" name="BMC Genomics">
        <title>Comparative genomics of bacteria in the genus Providencia isolated from wild Drosophila melanogaster.</title>
        <authorList>
            <person name="Galac M.R."/>
            <person name="Lazzaro B.P."/>
        </authorList>
    </citation>
    <scope>NUCLEOTIDE SEQUENCE [LARGE SCALE GENOMIC DNA]</scope>
    <source>
        <strain evidence="8 9">DSM 19967</strain>
    </source>
</reference>